<dbReference type="Proteomes" id="UP001211249">
    <property type="component" value="Unassembled WGS sequence"/>
</dbReference>
<gene>
    <name evidence="1" type="ORF">PN451_02900</name>
</gene>
<proteinExistence type="predicted"/>
<evidence type="ECO:0000313" key="2">
    <source>
        <dbReference type="Proteomes" id="UP001211249"/>
    </source>
</evidence>
<organism evidence="1 2">
    <name type="scientific">Dolichospermum planctonicum CS-1226</name>
    <dbReference type="NCBI Taxonomy" id="3021751"/>
    <lineage>
        <taxon>Bacteria</taxon>
        <taxon>Bacillati</taxon>
        <taxon>Cyanobacteriota</taxon>
        <taxon>Cyanophyceae</taxon>
        <taxon>Nostocales</taxon>
        <taxon>Aphanizomenonaceae</taxon>
        <taxon>Dolichospermum</taxon>
        <taxon>Dolichospermum planctonicum</taxon>
    </lineage>
</organism>
<sequence length="48" mass="5221">MINLLSLCYAGVEKPTYGSWELAVPLDVENPTYTFLGICAMSIPNGVE</sequence>
<name>A0ABT5AC04_9CYAN</name>
<dbReference type="RefSeq" id="WP_271794853.1">
    <property type="nucleotide sequence ID" value="NZ_JAQMUC010000017.1"/>
</dbReference>
<protein>
    <submittedName>
        <fullName evidence="1">Uncharacterized protein</fullName>
    </submittedName>
</protein>
<comment type="caution">
    <text evidence="1">The sequence shown here is derived from an EMBL/GenBank/DDBJ whole genome shotgun (WGS) entry which is preliminary data.</text>
</comment>
<dbReference type="EMBL" id="JAQMUC010000017">
    <property type="protein sequence ID" value="MDB9534805.1"/>
    <property type="molecule type" value="Genomic_DNA"/>
</dbReference>
<keyword evidence="2" id="KW-1185">Reference proteome</keyword>
<reference evidence="1 2" key="1">
    <citation type="submission" date="2023-01" db="EMBL/GenBank/DDBJ databases">
        <title>Genomes from the Australian National Cyanobacteria Reference Collection.</title>
        <authorList>
            <person name="Willis A."/>
            <person name="Lee E.M.F."/>
        </authorList>
    </citation>
    <scope>NUCLEOTIDE SEQUENCE [LARGE SCALE GENOMIC DNA]</scope>
    <source>
        <strain evidence="1 2">CS-1226</strain>
    </source>
</reference>
<accession>A0ABT5AC04</accession>
<evidence type="ECO:0000313" key="1">
    <source>
        <dbReference type="EMBL" id="MDB9534805.1"/>
    </source>
</evidence>